<gene>
    <name evidence="8" type="ORF">MKW98_005489</name>
</gene>
<keyword evidence="6" id="KW-0653">Protein transport</keyword>
<name>A0AAD4T8T4_9MAGN</name>
<dbReference type="GO" id="GO:0005643">
    <property type="term" value="C:nuclear pore"/>
    <property type="evidence" value="ECO:0007669"/>
    <property type="project" value="TreeGrafter"/>
</dbReference>
<evidence type="ECO:0000256" key="2">
    <source>
        <dbReference type="ARBA" id="ARBA00004496"/>
    </source>
</evidence>
<dbReference type="GO" id="GO:0006611">
    <property type="term" value="P:protein export from nucleus"/>
    <property type="evidence" value="ECO:0007669"/>
    <property type="project" value="TreeGrafter"/>
</dbReference>
<accession>A0AAD4T8T4</accession>
<sequence>MDSSLIGNIPHTWLVLRGISHWTDTPEVTTPLLKFMAESVLNKAQRLTFDSSSPNGVLLFREVGKLIVAYGSRILSLPNAGDVYAFKYKGMWICLTILSRALAGNYVNFGVFECMVIERLQMCLT</sequence>
<evidence type="ECO:0000256" key="6">
    <source>
        <dbReference type="ARBA" id="ARBA00022927"/>
    </source>
</evidence>
<dbReference type="EMBL" id="JAJJMB010004448">
    <property type="protein sequence ID" value="KAI3942977.1"/>
    <property type="molecule type" value="Genomic_DNA"/>
</dbReference>
<dbReference type="GO" id="GO:0005049">
    <property type="term" value="F:nuclear export signal receptor activity"/>
    <property type="evidence" value="ECO:0007669"/>
    <property type="project" value="InterPro"/>
</dbReference>
<reference evidence="8" key="1">
    <citation type="submission" date="2022-04" db="EMBL/GenBank/DDBJ databases">
        <title>A functionally conserved STORR gene fusion in Papaver species that diverged 16.8 million years ago.</title>
        <authorList>
            <person name="Catania T."/>
        </authorList>
    </citation>
    <scope>NUCLEOTIDE SEQUENCE</scope>
    <source>
        <strain evidence="8">S-188037</strain>
    </source>
</reference>
<evidence type="ECO:0000256" key="1">
    <source>
        <dbReference type="ARBA" id="ARBA00004123"/>
    </source>
</evidence>
<dbReference type="InterPro" id="IPR044189">
    <property type="entry name" value="XPO4/7-like"/>
</dbReference>
<comment type="caution">
    <text evidence="8">The sequence shown here is derived from an EMBL/GenBank/DDBJ whole genome shotgun (WGS) entry which is preliminary data.</text>
</comment>
<keyword evidence="7" id="KW-0539">Nucleus</keyword>
<proteinExistence type="inferred from homology"/>
<evidence type="ECO:0000256" key="4">
    <source>
        <dbReference type="ARBA" id="ARBA00022448"/>
    </source>
</evidence>
<protein>
    <submittedName>
        <fullName evidence="8">Uncharacterized protein</fullName>
    </submittedName>
</protein>
<comment type="similarity">
    <text evidence="3">Belongs to the exportin family.</text>
</comment>
<comment type="subcellular location">
    <subcellularLocation>
        <location evidence="2">Cytoplasm</location>
    </subcellularLocation>
    <subcellularLocation>
        <location evidence="1">Nucleus</location>
    </subcellularLocation>
</comment>
<keyword evidence="5" id="KW-0963">Cytoplasm</keyword>
<evidence type="ECO:0000313" key="8">
    <source>
        <dbReference type="EMBL" id="KAI3942977.1"/>
    </source>
</evidence>
<evidence type="ECO:0000256" key="5">
    <source>
        <dbReference type="ARBA" id="ARBA00022490"/>
    </source>
</evidence>
<dbReference type="Proteomes" id="UP001202328">
    <property type="component" value="Unassembled WGS sequence"/>
</dbReference>
<keyword evidence="4" id="KW-0813">Transport</keyword>
<keyword evidence="9" id="KW-1185">Reference proteome</keyword>
<evidence type="ECO:0000313" key="9">
    <source>
        <dbReference type="Proteomes" id="UP001202328"/>
    </source>
</evidence>
<dbReference type="PANTHER" id="PTHR12596:SF2">
    <property type="entry name" value="EXPORTIN-7 ISOFORM X1"/>
    <property type="match status" value="1"/>
</dbReference>
<evidence type="ECO:0000256" key="7">
    <source>
        <dbReference type="ARBA" id="ARBA00023242"/>
    </source>
</evidence>
<dbReference type="GO" id="GO:0005737">
    <property type="term" value="C:cytoplasm"/>
    <property type="evidence" value="ECO:0007669"/>
    <property type="project" value="UniProtKB-SubCell"/>
</dbReference>
<organism evidence="8 9">
    <name type="scientific">Papaver atlanticum</name>
    <dbReference type="NCBI Taxonomy" id="357466"/>
    <lineage>
        <taxon>Eukaryota</taxon>
        <taxon>Viridiplantae</taxon>
        <taxon>Streptophyta</taxon>
        <taxon>Embryophyta</taxon>
        <taxon>Tracheophyta</taxon>
        <taxon>Spermatophyta</taxon>
        <taxon>Magnoliopsida</taxon>
        <taxon>Ranunculales</taxon>
        <taxon>Papaveraceae</taxon>
        <taxon>Papaveroideae</taxon>
        <taxon>Papaver</taxon>
    </lineage>
</organism>
<dbReference type="AlphaFoldDB" id="A0AAD4T8T4"/>
<dbReference type="PANTHER" id="PTHR12596">
    <property type="entry name" value="EXPORTIN 4,7-RELATED"/>
    <property type="match status" value="1"/>
</dbReference>
<evidence type="ECO:0000256" key="3">
    <source>
        <dbReference type="ARBA" id="ARBA00009466"/>
    </source>
</evidence>